<dbReference type="Gene3D" id="3.40.250.10">
    <property type="entry name" value="Rhodanese-like domain"/>
    <property type="match status" value="1"/>
</dbReference>
<sequence length="105" mass="11764">MFGIFKNMFSKKDTTQMEKLIKEGAFLVDVRTPAEFSEGHVKGSTNIPLDQVTSQMEKFKGKENIIVFCRSGNRSGQAKMILEQNGFKNVTNGGTWQDVNEAISK</sequence>
<comment type="caution">
    <text evidence="2">The sequence shown here is derived from an EMBL/GenBank/DDBJ whole genome shotgun (WGS) entry which is preliminary data.</text>
</comment>
<dbReference type="InterPro" id="IPR050229">
    <property type="entry name" value="GlpE_sulfurtransferase"/>
</dbReference>
<dbReference type="RefSeq" id="WP_066076612.1">
    <property type="nucleotide sequence ID" value="NZ_FRDK01000010.1"/>
</dbReference>
<reference evidence="2 3" key="1">
    <citation type="submission" date="2016-03" db="EMBL/GenBank/DDBJ databases">
        <title>Draft genome sequence of Flavobacterium fryxellicola DSM 16209.</title>
        <authorList>
            <person name="Shin S.-K."/>
            <person name="Yi H."/>
        </authorList>
    </citation>
    <scope>NUCLEOTIDE SEQUENCE [LARGE SCALE GENOMIC DNA]</scope>
    <source>
        <strain evidence="2 3">DSM 16209</strain>
    </source>
</reference>
<dbReference type="OrthoDB" id="9800872at2"/>
<dbReference type="Proteomes" id="UP000077164">
    <property type="component" value="Unassembled WGS sequence"/>
</dbReference>
<evidence type="ECO:0000259" key="1">
    <source>
        <dbReference type="PROSITE" id="PS50206"/>
    </source>
</evidence>
<feature type="domain" description="Rhodanese" evidence="1">
    <location>
        <begin position="21"/>
        <end position="105"/>
    </location>
</feature>
<dbReference type="STRING" id="249352.SAMN05444395_11086"/>
<keyword evidence="3" id="KW-1185">Reference proteome</keyword>
<keyword evidence="2" id="KW-0808">Transferase</keyword>
<accession>A0A167ZG78</accession>
<gene>
    <name evidence="2" type="ORF">FBFR_02555</name>
</gene>
<dbReference type="EMBL" id="LVJE01000005">
    <property type="protein sequence ID" value="OAB30417.1"/>
    <property type="molecule type" value="Genomic_DNA"/>
</dbReference>
<dbReference type="PANTHER" id="PTHR43031">
    <property type="entry name" value="FAD-DEPENDENT OXIDOREDUCTASE"/>
    <property type="match status" value="1"/>
</dbReference>
<protein>
    <submittedName>
        <fullName evidence="2">Sulfurtransferase</fullName>
    </submittedName>
</protein>
<dbReference type="GO" id="GO:0016740">
    <property type="term" value="F:transferase activity"/>
    <property type="evidence" value="ECO:0007669"/>
    <property type="project" value="UniProtKB-KW"/>
</dbReference>
<dbReference type="SMART" id="SM00450">
    <property type="entry name" value="RHOD"/>
    <property type="match status" value="1"/>
</dbReference>
<dbReference type="PROSITE" id="PS50206">
    <property type="entry name" value="RHODANESE_3"/>
    <property type="match status" value="1"/>
</dbReference>
<dbReference type="CDD" id="cd00158">
    <property type="entry name" value="RHOD"/>
    <property type="match status" value="1"/>
</dbReference>
<proteinExistence type="predicted"/>
<dbReference type="InterPro" id="IPR001763">
    <property type="entry name" value="Rhodanese-like_dom"/>
</dbReference>
<dbReference type="AlphaFoldDB" id="A0A167ZG78"/>
<evidence type="ECO:0000313" key="3">
    <source>
        <dbReference type="Proteomes" id="UP000077164"/>
    </source>
</evidence>
<dbReference type="SUPFAM" id="SSF52821">
    <property type="entry name" value="Rhodanese/Cell cycle control phosphatase"/>
    <property type="match status" value="1"/>
</dbReference>
<dbReference type="Pfam" id="PF00581">
    <property type="entry name" value="Rhodanese"/>
    <property type="match status" value="1"/>
</dbReference>
<dbReference type="InterPro" id="IPR036873">
    <property type="entry name" value="Rhodanese-like_dom_sf"/>
</dbReference>
<name>A0A167ZG78_9FLAO</name>
<evidence type="ECO:0000313" key="2">
    <source>
        <dbReference type="EMBL" id="OAB30417.1"/>
    </source>
</evidence>
<dbReference type="PANTHER" id="PTHR43031:SF1">
    <property type="entry name" value="PYRIDINE NUCLEOTIDE-DISULPHIDE OXIDOREDUCTASE"/>
    <property type="match status" value="1"/>
</dbReference>
<organism evidence="2 3">
    <name type="scientific">Flavobacterium fryxellicola</name>
    <dbReference type="NCBI Taxonomy" id="249352"/>
    <lineage>
        <taxon>Bacteria</taxon>
        <taxon>Pseudomonadati</taxon>
        <taxon>Bacteroidota</taxon>
        <taxon>Flavobacteriia</taxon>
        <taxon>Flavobacteriales</taxon>
        <taxon>Flavobacteriaceae</taxon>
        <taxon>Flavobacterium</taxon>
    </lineage>
</organism>